<protein>
    <recommendedName>
        <fullName evidence="2 5">Cell shape-determining protein MreC</fullName>
    </recommendedName>
    <alternativeName>
        <fullName evidence="4 5">Cell shape protein MreC</fullName>
    </alternativeName>
</protein>
<evidence type="ECO:0000256" key="6">
    <source>
        <dbReference type="SAM" id="MobiDB-lite"/>
    </source>
</evidence>
<keyword evidence="7" id="KW-0472">Membrane</keyword>
<comment type="caution">
    <text evidence="9">The sequence shown here is derived from an EMBL/GenBank/DDBJ whole genome shotgun (WGS) entry which is preliminary data.</text>
</comment>
<dbReference type="PIRSF" id="PIRSF038471">
    <property type="entry name" value="MreC"/>
    <property type="match status" value="1"/>
</dbReference>
<dbReference type="PANTHER" id="PTHR34138:SF1">
    <property type="entry name" value="CELL SHAPE-DETERMINING PROTEIN MREC"/>
    <property type="match status" value="1"/>
</dbReference>
<dbReference type="NCBIfam" id="TIGR00219">
    <property type="entry name" value="mreC"/>
    <property type="match status" value="1"/>
</dbReference>
<dbReference type="RefSeq" id="WP_141352594.1">
    <property type="nucleotide sequence ID" value="NZ_BJNV01000042.1"/>
</dbReference>
<dbReference type="AlphaFoldDB" id="A0A4Y4CTX2"/>
<keyword evidence="7" id="KW-1133">Transmembrane helix</keyword>
<feature type="compositionally biased region" description="Basic residues" evidence="6">
    <location>
        <begin position="293"/>
        <end position="305"/>
    </location>
</feature>
<keyword evidence="10" id="KW-1185">Reference proteome</keyword>
<evidence type="ECO:0000313" key="9">
    <source>
        <dbReference type="EMBL" id="GEC96361.1"/>
    </source>
</evidence>
<proteinExistence type="inferred from homology"/>
<dbReference type="InterPro" id="IPR042177">
    <property type="entry name" value="Cell/Rod_1"/>
</dbReference>
<evidence type="ECO:0000313" key="10">
    <source>
        <dbReference type="Proteomes" id="UP000318422"/>
    </source>
</evidence>
<feature type="compositionally biased region" description="Basic and acidic residues" evidence="6">
    <location>
        <begin position="278"/>
        <end position="290"/>
    </location>
</feature>
<feature type="transmembrane region" description="Helical" evidence="7">
    <location>
        <begin position="20"/>
        <end position="37"/>
    </location>
</feature>
<evidence type="ECO:0000256" key="7">
    <source>
        <dbReference type="SAM" id="Phobius"/>
    </source>
</evidence>
<sequence length="305" mass="33193">MVGHSPPPFFKRGPAPLAKLVFFVIVSLALLISDLNLRYLDAFRQGLSVLAYPLQMAAATPADFVRNASNYFSSLVRLQIENKELKSRQLQGAERLLRLDQLEQENRHLRALLEARERQPVKSVVAEIMYTAKDPFSRKVILDKGDQAGIAAGQAVVDESGVIGQITRVFPMQSELTLLTDKDQAIPVMIVRSGLRAVLFGSGNGLMELRYLAANADVQPGDKVVTSGLDGVFLAGLPVATVAKVERDQAQTFARIPCLPAAGVEQFSHVLVLGHRENLPPRPPEAEVINKGKGAKGRKAKAGKE</sequence>
<dbReference type="Gene3D" id="2.40.10.340">
    <property type="entry name" value="Rod shape-determining protein MreC, domain 1"/>
    <property type="match status" value="1"/>
</dbReference>
<dbReference type="Proteomes" id="UP000318422">
    <property type="component" value="Unassembled WGS sequence"/>
</dbReference>
<feature type="domain" description="Rod shape-determining protein MreC beta-barrel core" evidence="8">
    <location>
        <begin position="128"/>
        <end position="273"/>
    </location>
</feature>
<evidence type="ECO:0000256" key="5">
    <source>
        <dbReference type="PIRNR" id="PIRNR038471"/>
    </source>
</evidence>
<gene>
    <name evidence="9" type="ORF">ZRA01_24340</name>
</gene>
<keyword evidence="7" id="KW-0812">Transmembrane</keyword>
<dbReference type="InterPro" id="IPR007221">
    <property type="entry name" value="MreC"/>
</dbReference>
<dbReference type="GO" id="GO:0008360">
    <property type="term" value="P:regulation of cell shape"/>
    <property type="evidence" value="ECO:0007669"/>
    <property type="project" value="UniProtKB-KW"/>
</dbReference>
<reference evidence="9 10" key="1">
    <citation type="submission" date="2019-06" db="EMBL/GenBank/DDBJ databases">
        <title>Whole genome shotgun sequence of Zoogloea ramigera NBRC 15342.</title>
        <authorList>
            <person name="Hosoyama A."/>
            <person name="Uohara A."/>
            <person name="Ohji S."/>
            <person name="Ichikawa N."/>
        </authorList>
    </citation>
    <scope>NUCLEOTIDE SEQUENCE [LARGE SCALE GENOMIC DNA]</scope>
    <source>
        <strain evidence="9 10">NBRC 15342</strain>
    </source>
</reference>
<evidence type="ECO:0000259" key="8">
    <source>
        <dbReference type="Pfam" id="PF04085"/>
    </source>
</evidence>
<dbReference type="InterPro" id="IPR055342">
    <property type="entry name" value="MreC_beta-barrel_core"/>
</dbReference>
<evidence type="ECO:0000256" key="1">
    <source>
        <dbReference type="ARBA" id="ARBA00009369"/>
    </source>
</evidence>
<dbReference type="InterPro" id="IPR042175">
    <property type="entry name" value="Cell/Rod_MreC_2"/>
</dbReference>
<dbReference type="PANTHER" id="PTHR34138">
    <property type="entry name" value="CELL SHAPE-DETERMINING PROTEIN MREC"/>
    <property type="match status" value="1"/>
</dbReference>
<dbReference type="Gene3D" id="2.40.10.350">
    <property type="entry name" value="Rod shape-determining protein MreC, domain 2"/>
    <property type="match status" value="1"/>
</dbReference>
<comment type="function">
    <text evidence="5">Involved in formation and maintenance of cell shape.</text>
</comment>
<accession>A0A4Y4CTX2</accession>
<feature type="region of interest" description="Disordered" evidence="6">
    <location>
        <begin position="278"/>
        <end position="305"/>
    </location>
</feature>
<dbReference type="OrthoDB" id="9808025at2"/>
<comment type="similarity">
    <text evidence="1 5">Belongs to the MreC family.</text>
</comment>
<dbReference type="GO" id="GO:0005886">
    <property type="term" value="C:plasma membrane"/>
    <property type="evidence" value="ECO:0007669"/>
    <property type="project" value="TreeGrafter"/>
</dbReference>
<evidence type="ECO:0000256" key="3">
    <source>
        <dbReference type="ARBA" id="ARBA00022960"/>
    </source>
</evidence>
<dbReference type="EMBL" id="BJNV01000042">
    <property type="protein sequence ID" value="GEC96361.1"/>
    <property type="molecule type" value="Genomic_DNA"/>
</dbReference>
<organism evidence="9 10">
    <name type="scientific">Zoogloea ramigera</name>
    <dbReference type="NCBI Taxonomy" id="350"/>
    <lineage>
        <taxon>Bacteria</taxon>
        <taxon>Pseudomonadati</taxon>
        <taxon>Pseudomonadota</taxon>
        <taxon>Betaproteobacteria</taxon>
        <taxon>Rhodocyclales</taxon>
        <taxon>Zoogloeaceae</taxon>
        <taxon>Zoogloea</taxon>
    </lineage>
</organism>
<keyword evidence="3 5" id="KW-0133">Cell shape</keyword>
<evidence type="ECO:0000256" key="4">
    <source>
        <dbReference type="ARBA" id="ARBA00032089"/>
    </source>
</evidence>
<dbReference type="Pfam" id="PF04085">
    <property type="entry name" value="MreC"/>
    <property type="match status" value="1"/>
</dbReference>
<name>A0A4Y4CTX2_ZOORA</name>
<evidence type="ECO:0000256" key="2">
    <source>
        <dbReference type="ARBA" id="ARBA00013855"/>
    </source>
</evidence>